<keyword evidence="1 10" id="KW-0540">Nuclease</keyword>
<evidence type="ECO:0000256" key="10">
    <source>
        <dbReference type="HAMAP-Rule" id="MF_01486"/>
    </source>
</evidence>
<dbReference type="GO" id="GO:0008854">
    <property type="term" value="F:exodeoxyribonuclease V activity"/>
    <property type="evidence" value="ECO:0007669"/>
    <property type="project" value="InterPro"/>
</dbReference>
<evidence type="ECO:0000313" key="12">
    <source>
        <dbReference type="EMBL" id="SFM25650.1"/>
    </source>
</evidence>
<keyword evidence="2 10" id="KW-0547">Nucleotide-binding</keyword>
<dbReference type="GO" id="GO:0003678">
    <property type="term" value="F:DNA helicase activity"/>
    <property type="evidence" value="ECO:0007669"/>
    <property type="project" value="UniProtKB-UniRule"/>
</dbReference>
<evidence type="ECO:0000313" key="13">
    <source>
        <dbReference type="Proteomes" id="UP000198519"/>
    </source>
</evidence>
<dbReference type="Gene3D" id="3.40.50.10930">
    <property type="match status" value="1"/>
</dbReference>
<evidence type="ECO:0000256" key="1">
    <source>
        <dbReference type="ARBA" id="ARBA00022722"/>
    </source>
</evidence>
<comment type="subunit">
    <text evidence="10">Heterotrimer of RecB, RecC and RecD. All subunits contribute to DNA-binding.</text>
</comment>
<evidence type="ECO:0000256" key="5">
    <source>
        <dbReference type="ARBA" id="ARBA00022806"/>
    </source>
</evidence>
<name>A0A1I4PD76_9GAMM</name>
<evidence type="ECO:0000256" key="7">
    <source>
        <dbReference type="ARBA" id="ARBA00022840"/>
    </source>
</evidence>
<evidence type="ECO:0000256" key="4">
    <source>
        <dbReference type="ARBA" id="ARBA00022801"/>
    </source>
</evidence>
<evidence type="ECO:0000256" key="2">
    <source>
        <dbReference type="ARBA" id="ARBA00022741"/>
    </source>
</evidence>
<evidence type="ECO:0000256" key="3">
    <source>
        <dbReference type="ARBA" id="ARBA00022763"/>
    </source>
</evidence>
<dbReference type="PANTHER" id="PTHR30591:SF1">
    <property type="entry name" value="RECBCD ENZYME SUBUNIT RECC"/>
    <property type="match status" value="1"/>
</dbReference>
<dbReference type="InterPro" id="IPR013986">
    <property type="entry name" value="DExx_box_DNA_helicase_dom_sf"/>
</dbReference>
<evidence type="ECO:0000256" key="8">
    <source>
        <dbReference type="ARBA" id="ARBA00023125"/>
    </source>
</evidence>
<sequence>MTTHPNGGSQIPSAASSLPVGFQVIHANRLEDLRSLVVEVIRSYPLGPLDDEVFLVHSNGIAQWLKLALARNEDDEELAGLGIAAAMQFSLPSRFLWQAYRAVLGENQVATQSPYDKDQLVWRLYRLLPDLTGDAVFEPLARFLAGEESDRRHYQLAERIADLFDQYQVYRADWLEDWRQQRDIIRVRGSQERPLPPEQQWQAELWRRVVADIEAQSGVMGGDSRADIHHRFMGAASGLSAANRPHGLPKRLIVFGVSSLPQQTLEVLSRLGQCMQVLLCIHNPCRYYWADIVEDRDLLRAASKRGARRSGMPEVLDEGNLHLHAQPLLAAWGKQGRDYIRLLDEYDDQDSYRHRFEAIDLFRSPWDGSGEGNGDRKADAGSCLLAAIQDDILNLRPVDEATRPLSLADMDDSVVFHSCHSAQREVEVLHDQLLAVFESDPSLRPQDVIVMVPDIDSYAPHIQAVFGQLESTDERFIPFTVSDQGQRHKLPALIALEKLLSLTESRIAVSDVLDMLDVPALRARFGLGEDDLPQLHQWIQGANIRWGLDGEHRASQDLPAGMEQNTWLFGLRRMLLGYAVGDGDAWQGIEPYGEVGGLESRVAGQLEQFLRYLSELWQALQEPRVPQQWAGLLTVIRQGFFANMSEDDVLVFTQLEQVVDQWLAACLASGLELTPLPLGIVREVWLSGLETGGLSQRFMAGKVNFATLMPMRAIPFKHICLLGMNDGDYPRSQAPVDFDLMAEDYRPGDRSRREDDRYLFLEALLSARKQMYISWIGRSVKDNSERPPSVLVAQLQDHIDLIRPLRVDDAVQVENVPTLSQYLTTEHPLQPFSPLYFPSNGRSQPAGRLFTFAHEWREAHEGRDREPTDSTNLMGVLPAGLLDEPLTLTGLTRFLRSPVDSFFQQRLGIRFSELDEPLSDDEPFALDGLERWHLTDELIRRVIIEAGEGPGFGPDDLEDRLNQIIRRQAARGEFPPGGVGQVIQQRLRQDLPELYQRYQERQAAFPDEVDLQLFRFEREVAGHPIVIEDWIGGLRASAAGGRACITVSSSNLVDGRKRYRWTPALAAWVKHLAACLVGAEPLSTSLLSKVGIMEFPPLSAKDAETHLGALLEAWVAGLKAPLAVAPNAAFAWLTYVEKGEERALSAAREAYEGGFNTRGESDQKPALRRAYPSFDDLIADGQFQHWVDALYRPLWQAVKQEGGA</sequence>
<dbReference type="EMBL" id="FOUE01000002">
    <property type="protein sequence ID" value="SFM25650.1"/>
    <property type="molecule type" value="Genomic_DNA"/>
</dbReference>
<dbReference type="InterPro" id="IPR011335">
    <property type="entry name" value="Restrct_endonuc-II-like"/>
</dbReference>
<evidence type="ECO:0000259" key="11">
    <source>
        <dbReference type="Pfam" id="PF17946"/>
    </source>
</evidence>
<dbReference type="STRING" id="488535.SAMN04487963_1947"/>
<dbReference type="GO" id="GO:0000724">
    <property type="term" value="P:double-strand break repair via homologous recombination"/>
    <property type="evidence" value="ECO:0007669"/>
    <property type="project" value="UniProtKB-UniRule"/>
</dbReference>
<dbReference type="RefSeq" id="WP_092021935.1">
    <property type="nucleotide sequence ID" value="NZ_FOUE01000002.1"/>
</dbReference>
<comment type="miscellaneous">
    <text evidence="10">In the RecBCD complex, RecB has a slow 3'-5' helicase, an exonuclease activity and loads RecA onto ssDNA, RecD has a fast 5'-3' helicase activity, while RecC stimulates the ATPase and processivity of the RecB helicase and contributes to recognition of the Chi site.</text>
</comment>
<accession>A0A1I4PD76</accession>
<keyword evidence="7 10" id="KW-0067">ATP-binding</keyword>
<dbReference type="SUPFAM" id="SSF52540">
    <property type="entry name" value="P-loop containing nucleoside triphosphate hydrolases"/>
    <property type="match status" value="2"/>
</dbReference>
<dbReference type="AlphaFoldDB" id="A0A1I4PD76"/>
<evidence type="ECO:0000256" key="9">
    <source>
        <dbReference type="ARBA" id="ARBA00023204"/>
    </source>
</evidence>
<feature type="domain" description="RecC C-terminal" evidence="11">
    <location>
        <begin position="884"/>
        <end position="1134"/>
    </location>
</feature>
<keyword evidence="13" id="KW-1185">Reference proteome</keyword>
<dbReference type="InterPro" id="IPR006697">
    <property type="entry name" value="RecC"/>
</dbReference>
<dbReference type="SUPFAM" id="SSF52980">
    <property type="entry name" value="Restriction endonuclease-like"/>
    <property type="match status" value="1"/>
</dbReference>
<dbReference type="Proteomes" id="UP000198519">
    <property type="component" value="Unassembled WGS sequence"/>
</dbReference>
<proteinExistence type="inferred from homology"/>
<keyword evidence="6 10" id="KW-0269">Exonuclease</keyword>
<dbReference type="GO" id="GO:0009338">
    <property type="term" value="C:exodeoxyribonuclease V complex"/>
    <property type="evidence" value="ECO:0007669"/>
    <property type="project" value="InterPro"/>
</dbReference>
<evidence type="ECO:0000256" key="6">
    <source>
        <dbReference type="ARBA" id="ARBA00022839"/>
    </source>
</evidence>
<keyword evidence="4 10" id="KW-0378">Hydrolase</keyword>
<reference evidence="13" key="1">
    <citation type="submission" date="2016-10" db="EMBL/GenBank/DDBJ databases">
        <authorList>
            <person name="Varghese N."/>
            <person name="Submissions S."/>
        </authorList>
    </citation>
    <scope>NUCLEOTIDE SEQUENCE [LARGE SCALE GENOMIC DNA]</scope>
    <source>
        <strain evidence="13">CGMCC 1.7061</strain>
    </source>
</reference>
<dbReference type="Gene3D" id="3.40.50.300">
    <property type="entry name" value="P-loop containing nucleotide triphosphate hydrolases"/>
    <property type="match status" value="2"/>
</dbReference>
<dbReference type="Pfam" id="PF17946">
    <property type="entry name" value="RecC_C"/>
    <property type="match status" value="1"/>
</dbReference>
<dbReference type="InterPro" id="IPR027417">
    <property type="entry name" value="P-loop_NTPase"/>
</dbReference>
<dbReference type="NCBIfam" id="TIGR01450">
    <property type="entry name" value="recC"/>
    <property type="match status" value="1"/>
</dbReference>
<gene>
    <name evidence="10" type="primary">recC</name>
    <name evidence="12" type="ORF">SAMN04487963_1947</name>
</gene>
<dbReference type="PIRSF" id="PIRSF000980">
    <property type="entry name" value="RecC"/>
    <property type="match status" value="1"/>
</dbReference>
<dbReference type="GO" id="GO:0005524">
    <property type="term" value="F:ATP binding"/>
    <property type="evidence" value="ECO:0007669"/>
    <property type="project" value="UniProtKB-UniRule"/>
</dbReference>
<comment type="similarity">
    <text evidence="10">Belongs to the RecC family.</text>
</comment>
<keyword evidence="8 10" id="KW-0238">DNA-binding</keyword>
<keyword evidence="9 10" id="KW-0234">DNA repair</keyword>
<protein>
    <recommendedName>
        <fullName evidence="10">RecBCD enzyme subunit RecC</fullName>
    </recommendedName>
    <alternativeName>
        <fullName evidence="10">Exonuclease V subunit RecC</fullName>
        <shortName evidence="10">ExoV subunit RecC</shortName>
    </alternativeName>
    <alternativeName>
        <fullName evidence="10">Helicase/nuclease RecBCD subunit RecC</fullName>
    </alternativeName>
</protein>
<organism evidence="12 13">
    <name type="scientific">Marinobacter zhejiangensis</name>
    <dbReference type="NCBI Taxonomy" id="488535"/>
    <lineage>
        <taxon>Bacteria</taxon>
        <taxon>Pseudomonadati</taxon>
        <taxon>Pseudomonadota</taxon>
        <taxon>Gammaproteobacteria</taxon>
        <taxon>Pseudomonadales</taxon>
        <taxon>Marinobacteraceae</taxon>
        <taxon>Marinobacter</taxon>
    </lineage>
</organism>
<dbReference type="Pfam" id="PF04257">
    <property type="entry name" value="Exonuc_V_gamma"/>
    <property type="match status" value="1"/>
</dbReference>
<dbReference type="Gene3D" id="1.10.10.990">
    <property type="match status" value="1"/>
</dbReference>
<comment type="function">
    <text evidence="10">A helicase/nuclease that prepares dsDNA breaks (DSB) for recombinational DNA repair. Binds to DSBs and unwinds DNA via a highly rapid and processive ATP-dependent bidirectional helicase activity. Unwinds dsDNA until it encounters a Chi (crossover hotspot instigator) sequence from the 3' direction. Cuts ssDNA a few nucleotides 3' to the Chi site. The properties and activities of the enzyme are changed at Chi. The Chi-altered holoenzyme produces a long 3'-ssDNA overhang and facilitates RecA-binding to the ssDNA for homologous DNA recombination and repair. Holoenzyme degrades any linearized DNA that is unable to undergo homologous recombination. In the holoenzyme this subunit recognizes the wild-type Chi sequence, and when added to isolated RecB increases its ATP-dependent helicase processivity.</text>
</comment>
<dbReference type="HAMAP" id="MF_01486">
    <property type="entry name" value="RecC"/>
    <property type="match status" value="1"/>
</dbReference>
<dbReference type="InterPro" id="IPR041500">
    <property type="entry name" value="RecC_C"/>
</dbReference>
<dbReference type="GO" id="GO:0003677">
    <property type="term" value="F:DNA binding"/>
    <property type="evidence" value="ECO:0007669"/>
    <property type="project" value="UniProtKB-UniRule"/>
</dbReference>
<keyword evidence="5 10" id="KW-0347">Helicase</keyword>
<dbReference type="OrthoDB" id="9762834at2"/>
<keyword evidence="3 10" id="KW-0227">DNA damage</keyword>
<dbReference type="PANTHER" id="PTHR30591">
    <property type="entry name" value="RECBCD ENZYME SUBUNIT RECC"/>
    <property type="match status" value="1"/>
</dbReference>
<dbReference type="Gene3D" id="1.10.10.160">
    <property type="match status" value="1"/>
</dbReference>